<reference evidence="9 10" key="1">
    <citation type="journal article" date="2015" name="Genome Biol. Evol.">
        <title>The genome of winter moth (Operophtera brumata) provides a genomic perspective on sexual dimorphism and phenology.</title>
        <authorList>
            <person name="Derks M.F."/>
            <person name="Smit S."/>
            <person name="Salis L."/>
            <person name="Schijlen E."/>
            <person name="Bossers A."/>
            <person name="Mateman C."/>
            <person name="Pijl A.S."/>
            <person name="de Ridder D."/>
            <person name="Groenen M.A."/>
            <person name="Visser M.E."/>
            <person name="Megens H.J."/>
        </authorList>
    </citation>
    <scope>NUCLEOTIDE SEQUENCE [LARGE SCALE GENOMIC DNA]</scope>
    <source>
        <strain evidence="9">WM2013NL</strain>
        <tissue evidence="9">Head and thorax</tissue>
    </source>
</reference>
<keyword evidence="5 8" id="KW-0472">Membrane</keyword>
<keyword evidence="2 8" id="KW-1003">Cell membrane</keyword>
<keyword evidence="7 8" id="KW-0807">Transducer</keyword>
<dbReference type="GO" id="GO:0030425">
    <property type="term" value="C:dendrite"/>
    <property type="evidence" value="ECO:0007669"/>
    <property type="project" value="TreeGrafter"/>
</dbReference>
<comment type="subcellular location">
    <subcellularLocation>
        <location evidence="1 8">Cell membrane</location>
        <topology evidence="1 8">Multi-pass membrane protein</topology>
    </subcellularLocation>
</comment>
<dbReference type="GO" id="GO:0043025">
    <property type="term" value="C:neuronal cell body"/>
    <property type="evidence" value="ECO:0007669"/>
    <property type="project" value="TreeGrafter"/>
</dbReference>
<evidence type="ECO:0000313" key="10">
    <source>
        <dbReference type="Proteomes" id="UP000037510"/>
    </source>
</evidence>
<dbReference type="PANTHER" id="PTHR21143">
    <property type="entry name" value="INVERTEBRATE GUSTATORY RECEPTOR"/>
    <property type="match status" value="1"/>
</dbReference>
<dbReference type="GO" id="GO:0007165">
    <property type="term" value="P:signal transduction"/>
    <property type="evidence" value="ECO:0007669"/>
    <property type="project" value="UniProtKB-KW"/>
</dbReference>
<accession>A0A0L7LFZ5</accession>
<dbReference type="EMBL" id="JTDY01001228">
    <property type="protein sequence ID" value="KOB74473.1"/>
    <property type="molecule type" value="Genomic_DNA"/>
</dbReference>
<evidence type="ECO:0000256" key="7">
    <source>
        <dbReference type="ARBA" id="ARBA00023224"/>
    </source>
</evidence>
<evidence type="ECO:0000256" key="8">
    <source>
        <dbReference type="RuleBase" id="RU363108"/>
    </source>
</evidence>
<dbReference type="InterPro" id="IPR013604">
    <property type="entry name" value="7TM_chemorcpt"/>
</dbReference>
<dbReference type="GO" id="GO:0050909">
    <property type="term" value="P:sensory perception of taste"/>
    <property type="evidence" value="ECO:0007669"/>
    <property type="project" value="InterPro"/>
</dbReference>
<gene>
    <name evidence="9" type="ORF">OBRU01_04892</name>
</gene>
<dbReference type="GO" id="GO:0008049">
    <property type="term" value="P:male courtship behavior"/>
    <property type="evidence" value="ECO:0007669"/>
    <property type="project" value="TreeGrafter"/>
</dbReference>
<feature type="transmembrane region" description="Helical" evidence="8">
    <location>
        <begin position="96"/>
        <end position="115"/>
    </location>
</feature>
<dbReference type="Proteomes" id="UP000037510">
    <property type="component" value="Unassembled WGS sequence"/>
</dbReference>
<evidence type="ECO:0000256" key="6">
    <source>
        <dbReference type="ARBA" id="ARBA00023170"/>
    </source>
</evidence>
<comment type="function">
    <text evidence="8">Gustatory receptor which mediates acceptance or avoidance behavior, depending on its substrates.</text>
</comment>
<comment type="caution">
    <text evidence="9">The sequence shown here is derived from an EMBL/GenBank/DDBJ whole genome shotgun (WGS) entry which is preliminary data.</text>
</comment>
<proteinExistence type="inferred from homology"/>
<feature type="transmembrane region" description="Helical" evidence="8">
    <location>
        <begin position="182"/>
        <end position="202"/>
    </location>
</feature>
<organism evidence="9 10">
    <name type="scientific">Operophtera brumata</name>
    <name type="common">Winter moth</name>
    <name type="synonym">Phalaena brumata</name>
    <dbReference type="NCBI Taxonomy" id="104452"/>
    <lineage>
        <taxon>Eukaryota</taxon>
        <taxon>Metazoa</taxon>
        <taxon>Ecdysozoa</taxon>
        <taxon>Arthropoda</taxon>
        <taxon>Hexapoda</taxon>
        <taxon>Insecta</taxon>
        <taxon>Pterygota</taxon>
        <taxon>Neoptera</taxon>
        <taxon>Endopterygota</taxon>
        <taxon>Lepidoptera</taxon>
        <taxon>Glossata</taxon>
        <taxon>Ditrysia</taxon>
        <taxon>Geometroidea</taxon>
        <taxon>Geometridae</taxon>
        <taxon>Larentiinae</taxon>
        <taxon>Operophtera</taxon>
    </lineage>
</organism>
<dbReference type="AlphaFoldDB" id="A0A0L7LFZ5"/>
<dbReference type="GO" id="GO:0030424">
    <property type="term" value="C:axon"/>
    <property type="evidence" value="ECO:0007669"/>
    <property type="project" value="TreeGrafter"/>
</dbReference>
<name>A0A0L7LFZ5_OPEBR</name>
<keyword evidence="4 8" id="KW-1133">Transmembrane helix</keyword>
<keyword evidence="6 8" id="KW-0675">Receptor</keyword>
<feature type="transmembrane region" description="Helical" evidence="8">
    <location>
        <begin position="278"/>
        <end position="301"/>
    </location>
</feature>
<evidence type="ECO:0000313" key="9">
    <source>
        <dbReference type="EMBL" id="KOB74473.1"/>
    </source>
</evidence>
<feature type="transmembrane region" description="Helical" evidence="8">
    <location>
        <begin position="313"/>
        <end position="337"/>
    </location>
</feature>
<feature type="transmembrane region" description="Helical" evidence="8">
    <location>
        <begin position="152"/>
        <end position="170"/>
    </location>
</feature>
<comment type="similarity">
    <text evidence="8">Belongs to the insect chemoreceptor superfamily. Gustatory receptor (GR) family.</text>
</comment>
<keyword evidence="3 8" id="KW-0812">Transmembrane</keyword>
<comment type="caution">
    <text evidence="8">Lacks conserved residue(s) required for the propagation of feature annotation.</text>
</comment>
<sequence length="411" mass="47572">MIENIKFVVENEVKPKKKNKVKENYYALSPLLILENCVGIFRFYLKNGQLTPPYWVMKLYSVILAASFLTAFGLLLRLPAAITGQESLIDFIDEVPSFFILFQYATTMLTTSFFLSSPNMDIIKKISELDEQLIKTNEGDFYKKDRNRNIKYVLCLCFSQIFITIIYMVTTKEFDPDLTILFPVYFTQRLEILVFCVLIGMVKRRLTIINGYIAKFLEENESNMTTVFTVSDRTEALNEMNMIGRPSESNMKIRDLAMIYDKLGTICSLVNNVNNFQIFMTLVSTFVYIVTTIWTSLYYYKSPENNSGPLVNVSIWCFTTILVVAVMSFVCESLCVVRNRTKILVNQIIMDYGLPKTMRVQAKAFMELIEAWPLRIFIYDMFSVDITLMLKFISVATTYLIVIIQVSHFSN</sequence>
<dbReference type="Pfam" id="PF08395">
    <property type="entry name" value="7tm_7"/>
    <property type="match status" value="1"/>
</dbReference>
<feature type="transmembrane region" description="Helical" evidence="8">
    <location>
        <begin position="57"/>
        <end position="76"/>
    </location>
</feature>
<feature type="transmembrane region" description="Helical" evidence="8">
    <location>
        <begin position="388"/>
        <end position="409"/>
    </location>
</feature>
<dbReference type="GO" id="GO:0007635">
    <property type="term" value="P:chemosensory behavior"/>
    <property type="evidence" value="ECO:0007669"/>
    <property type="project" value="TreeGrafter"/>
</dbReference>
<evidence type="ECO:0000256" key="2">
    <source>
        <dbReference type="ARBA" id="ARBA00022475"/>
    </source>
</evidence>
<feature type="transmembrane region" description="Helical" evidence="8">
    <location>
        <begin position="25"/>
        <end position="45"/>
    </location>
</feature>
<evidence type="ECO:0000256" key="5">
    <source>
        <dbReference type="ARBA" id="ARBA00023136"/>
    </source>
</evidence>
<dbReference type="GO" id="GO:0005886">
    <property type="term" value="C:plasma membrane"/>
    <property type="evidence" value="ECO:0007669"/>
    <property type="project" value="UniProtKB-SubCell"/>
</dbReference>
<evidence type="ECO:0000256" key="3">
    <source>
        <dbReference type="ARBA" id="ARBA00022692"/>
    </source>
</evidence>
<protein>
    <recommendedName>
        <fullName evidence="8">Gustatory receptor</fullName>
    </recommendedName>
</protein>
<dbReference type="PANTHER" id="PTHR21143:SF133">
    <property type="entry name" value="GUSTATORY AND PHEROMONE RECEPTOR 32A-RELATED"/>
    <property type="match status" value="1"/>
</dbReference>
<evidence type="ECO:0000256" key="4">
    <source>
        <dbReference type="ARBA" id="ARBA00022989"/>
    </source>
</evidence>
<evidence type="ECO:0000256" key="1">
    <source>
        <dbReference type="ARBA" id="ARBA00004651"/>
    </source>
</evidence>
<dbReference type="STRING" id="104452.A0A0L7LFZ5"/>
<keyword evidence="10" id="KW-1185">Reference proteome</keyword>